<keyword evidence="9 12" id="KW-0406">Ion transport</keyword>
<geneLocation type="mitochondrion" evidence="14"/>
<keyword evidence="11 13" id="KW-0472">Membrane</keyword>
<evidence type="ECO:0000256" key="1">
    <source>
        <dbReference type="ARBA" id="ARBA00004304"/>
    </source>
</evidence>
<keyword evidence="10 12" id="KW-0496">Mitochondrion</keyword>
<evidence type="ECO:0000256" key="6">
    <source>
        <dbReference type="ARBA" id="ARBA00022692"/>
    </source>
</evidence>
<evidence type="ECO:0000256" key="7">
    <source>
        <dbReference type="ARBA" id="ARBA00022781"/>
    </source>
</evidence>
<organism evidence="14">
    <name type="scientific">Himaloaesalus gaoligongshanus</name>
    <dbReference type="NCBI Taxonomy" id="2583518"/>
    <lineage>
        <taxon>Eukaryota</taxon>
        <taxon>Metazoa</taxon>
        <taxon>Ecdysozoa</taxon>
        <taxon>Arthropoda</taxon>
        <taxon>Hexapoda</taxon>
        <taxon>Insecta</taxon>
        <taxon>Pterygota</taxon>
        <taxon>Neoptera</taxon>
        <taxon>Endopterygota</taxon>
        <taxon>Coleoptera</taxon>
        <taxon>Polyphaga</taxon>
        <taxon>Scarabaeiformia</taxon>
        <taxon>Lucanidae</taxon>
        <taxon>Aesalinae</taxon>
        <taxon>Aesalini</taxon>
        <taxon>Himaloaesalus</taxon>
    </lineage>
</organism>
<evidence type="ECO:0000256" key="2">
    <source>
        <dbReference type="ARBA" id="ARBA00008892"/>
    </source>
</evidence>
<protein>
    <recommendedName>
        <fullName evidence="12">ATP synthase complex subunit 8</fullName>
    </recommendedName>
</protein>
<name>A0A7L4VTF8_9SCAR</name>
<dbReference type="RefSeq" id="YP_011017548.1">
    <property type="nucleotide sequence ID" value="NC_085546.1"/>
</dbReference>
<evidence type="ECO:0000256" key="5">
    <source>
        <dbReference type="ARBA" id="ARBA00022547"/>
    </source>
</evidence>
<dbReference type="AlphaFoldDB" id="A0A7L4VTF8"/>
<dbReference type="InterPro" id="IPR001421">
    <property type="entry name" value="ATP8_metazoa"/>
</dbReference>
<keyword evidence="4 12" id="KW-0813">Transport</keyword>
<evidence type="ECO:0000256" key="10">
    <source>
        <dbReference type="ARBA" id="ARBA00023128"/>
    </source>
</evidence>
<keyword evidence="6 12" id="KW-0812">Transmembrane</keyword>
<keyword evidence="8 13" id="KW-1133">Transmembrane helix</keyword>
<comment type="subunit">
    <text evidence="3">F-type ATPases have 2 components, CF(1) - the catalytic core - and CF(0) - the membrane proton channel.</text>
</comment>
<evidence type="ECO:0000256" key="8">
    <source>
        <dbReference type="ARBA" id="ARBA00022989"/>
    </source>
</evidence>
<evidence type="ECO:0000256" key="13">
    <source>
        <dbReference type="SAM" id="Phobius"/>
    </source>
</evidence>
<accession>A0A7L4VTF8</accession>
<dbReference type="Pfam" id="PF00895">
    <property type="entry name" value="ATP-synt_8"/>
    <property type="match status" value="1"/>
</dbReference>
<comment type="subcellular location">
    <subcellularLocation>
        <location evidence="1 12">Mitochondrion membrane</location>
        <topology evidence="1 12">Single-pass membrane protein</topology>
    </subcellularLocation>
</comment>
<feature type="transmembrane region" description="Helical" evidence="13">
    <location>
        <begin position="6"/>
        <end position="23"/>
    </location>
</feature>
<dbReference type="GeneID" id="87723997"/>
<evidence type="ECO:0000256" key="12">
    <source>
        <dbReference type="RuleBase" id="RU003661"/>
    </source>
</evidence>
<keyword evidence="5 12" id="KW-0138">CF(0)</keyword>
<dbReference type="EMBL" id="MH427658">
    <property type="protein sequence ID" value="QCU46382.1"/>
    <property type="molecule type" value="Genomic_DNA"/>
</dbReference>
<dbReference type="CTD" id="4509"/>
<keyword evidence="7 12" id="KW-0375">Hydrogen ion transport</keyword>
<evidence type="ECO:0000256" key="11">
    <source>
        <dbReference type="ARBA" id="ARBA00023136"/>
    </source>
</evidence>
<reference evidence="14" key="1">
    <citation type="submission" date="2018-06" db="EMBL/GenBank/DDBJ databases">
        <title>Mitochondrial Genomes of Three Ancestral Stag Beetles and Implications for Their Phylogeny.</title>
        <authorList>
            <person name="Liu J."/>
        </authorList>
    </citation>
    <scope>NUCLEOTIDE SEQUENCE</scope>
</reference>
<comment type="similarity">
    <text evidence="2 12">Belongs to the ATPase protein 8 family.</text>
</comment>
<dbReference type="GO" id="GO:0015078">
    <property type="term" value="F:proton transmembrane transporter activity"/>
    <property type="evidence" value="ECO:0007669"/>
    <property type="project" value="InterPro"/>
</dbReference>
<dbReference type="GO" id="GO:0045259">
    <property type="term" value="C:proton-transporting ATP synthase complex"/>
    <property type="evidence" value="ECO:0007669"/>
    <property type="project" value="UniProtKB-KW"/>
</dbReference>
<gene>
    <name evidence="14" type="primary">ATP8</name>
</gene>
<evidence type="ECO:0000313" key="14">
    <source>
        <dbReference type="EMBL" id="QCU46382.1"/>
    </source>
</evidence>
<evidence type="ECO:0000256" key="9">
    <source>
        <dbReference type="ARBA" id="ARBA00023065"/>
    </source>
</evidence>
<dbReference type="GO" id="GO:0015986">
    <property type="term" value="P:proton motive force-driven ATP synthesis"/>
    <property type="evidence" value="ECO:0007669"/>
    <property type="project" value="InterPro"/>
</dbReference>
<proteinExistence type="inferred from homology"/>
<evidence type="ECO:0000256" key="3">
    <source>
        <dbReference type="ARBA" id="ARBA00011291"/>
    </source>
</evidence>
<dbReference type="GO" id="GO:0031966">
    <property type="term" value="C:mitochondrial membrane"/>
    <property type="evidence" value="ECO:0007669"/>
    <property type="project" value="UniProtKB-SubCell"/>
</dbReference>
<evidence type="ECO:0000256" key="4">
    <source>
        <dbReference type="ARBA" id="ARBA00022448"/>
    </source>
</evidence>
<sequence length="51" mass="6362">MPQMAPMSWVLLMLIFVLSFMIFNSMNYFNFKYNPKTINFKKMKKTMNWKW</sequence>